<proteinExistence type="predicted"/>
<evidence type="ECO:0000256" key="3">
    <source>
        <dbReference type="ARBA" id="ARBA00022801"/>
    </source>
</evidence>
<reference evidence="7" key="1">
    <citation type="submission" date="2015-10" db="EMBL/GenBank/DDBJ databases">
        <title>EvidentialGene: Evidence-directed Construction of Complete mRNA Transcriptomes without Genomes.</title>
        <authorList>
            <person name="Gilbert D.G."/>
        </authorList>
    </citation>
    <scope>NUCLEOTIDE SEQUENCE</scope>
</reference>
<dbReference type="InterPro" id="IPR033116">
    <property type="entry name" value="TRYPSIN_SER"/>
</dbReference>
<keyword evidence="2" id="KW-0732">Signal</keyword>
<evidence type="ECO:0000256" key="1">
    <source>
        <dbReference type="ARBA" id="ARBA00022670"/>
    </source>
</evidence>
<dbReference type="FunFam" id="2.40.10.10:FF:000073">
    <property type="entry name" value="Trypsin alpha"/>
    <property type="match status" value="1"/>
</dbReference>
<evidence type="ECO:0000313" key="7">
    <source>
        <dbReference type="EMBL" id="JAN57132.1"/>
    </source>
</evidence>
<dbReference type="GO" id="GO:0006508">
    <property type="term" value="P:proteolysis"/>
    <property type="evidence" value="ECO:0007669"/>
    <property type="project" value="UniProtKB-KW"/>
</dbReference>
<evidence type="ECO:0000256" key="2">
    <source>
        <dbReference type="ARBA" id="ARBA00022729"/>
    </source>
</evidence>
<keyword evidence="5" id="KW-0865">Zymogen</keyword>
<dbReference type="PROSITE" id="PS00134">
    <property type="entry name" value="TRYPSIN_HIS"/>
    <property type="match status" value="1"/>
</dbReference>
<name>A0A0P6G6X6_9CRUS</name>
<dbReference type="SUPFAM" id="SSF50494">
    <property type="entry name" value="Trypsin-like serine proteases"/>
    <property type="match status" value="1"/>
</dbReference>
<dbReference type="EMBL" id="GDIQ01037605">
    <property type="protein sequence ID" value="JAN57132.1"/>
    <property type="molecule type" value="Transcribed_RNA"/>
</dbReference>
<organism evidence="7">
    <name type="scientific">Daphnia magna</name>
    <dbReference type="NCBI Taxonomy" id="35525"/>
    <lineage>
        <taxon>Eukaryota</taxon>
        <taxon>Metazoa</taxon>
        <taxon>Ecdysozoa</taxon>
        <taxon>Arthropoda</taxon>
        <taxon>Crustacea</taxon>
        <taxon>Branchiopoda</taxon>
        <taxon>Diplostraca</taxon>
        <taxon>Cladocera</taxon>
        <taxon>Anomopoda</taxon>
        <taxon>Daphniidae</taxon>
        <taxon>Daphnia</taxon>
    </lineage>
</organism>
<dbReference type="InterPro" id="IPR001314">
    <property type="entry name" value="Peptidase_S1A"/>
</dbReference>
<dbReference type="SMART" id="SM00020">
    <property type="entry name" value="Tryp_SPc"/>
    <property type="match status" value="1"/>
</dbReference>
<keyword evidence="1" id="KW-0645">Protease</keyword>
<evidence type="ECO:0000256" key="5">
    <source>
        <dbReference type="ARBA" id="ARBA00023145"/>
    </source>
</evidence>
<dbReference type="PROSITE" id="PS00135">
    <property type="entry name" value="TRYPSIN_SER"/>
    <property type="match status" value="1"/>
</dbReference>
<keyword evidence="3" id="KW-0378">Hydrolase</keyword>
<dbReference type="InterPro" id="IPR018114">
    <property type="entry name" value="TRYPSIN_HIS"/>
</dbReference>
<dbReference type="Pfam" id="PF00089">
    <property type="entry name" value="Trypsin"/>
    <property type="match status" value="1"/>
</dbReference>
<sequence>MKFLAVILALAVFAQAAEIPKLRSKLFPRSDLFPRAPVPQGPGYFEPTKQARTVDTRAFCGQRKVDSSRIVGGVEAVPHEFPWQVAVLIDGSGFCGGSLISPDWVLTAAHCADGANRFSITLGAHDRTANEPSQVTVSTTTYTVHPGWNPSTLADDIALIRLPSPVAFTPEIAPICLAPSTESNHVGDTLLVSGWGKTADGILEGVSPVLMKVTAPGITTAECAAVYGDIITDNILCIDTTGGRGSCNGDSGGPLSFDNAGVYNQVGIVSFGARAGCADGFPAGFTRVSSYSQWIADTTGLII</sequence>
<evidence type="ECO:0000256" key="6">
    <source>
        <dbReference type="ARBA" id="ARBA00023157"/>
    </source>
</evidence>
<dbReference type="PRINTS" id="PR00722">
    <property type="entry name" value="CHYMOTRYPSIN"/>
</dbReference>
<dbReference type="PROSITE" id="PS50240">
    <property type="entry name" value="TRYPSIN_DOM"/>
    <property type="match status" value="1"/>
</dbReference>
<dbReference type="OrthoDB" id="5565075at2759"/>
<evidence type="ECO:0000256" key="4">
    <source>
        <dbReference type="ARBA" id="ARBA00022825"/>
    </source>
</evidence>
<dbReference type="PANTHER" id="PTHR24252:SF7">
    <property type="entry name" value="HYALIN"/>
    <property type="match status" value="1"/>
</dbReference>
<dbReference type="Gene3D" id="2.40.10.10">
    <property type="entry name" value="Trypsin-like serine proteases"/>
    <property type="match status" value="2"/>
</dbReference>
<accession>A0A0P6G6X6</accession>
<dbReference type="InterPro" id="IPR009003">
    <property type="entry name" value="Peptidase_S1_PA"/>
</dbReference>
<dbReference type="AlphaFoldDB" id="A0A0P6G6X6"/>
<dbReference type="InterPro" id="IPR001254">
    <property type="entry name" value="Trypsin_dom"/>
</dbReference>
<keyword evidence="6" id="KW-1015">Disulfide bond</keyword>
<dbReference type="CDD" id="cd00190">
    <property type="entry name" value="Tryp_SPc"/>
    <property type="match status" value="1"/>
</dbReference>
<dbReference type="PANTHER" id="PTHR24252">
    <property type="entry name" value="ACROSIN-RELATED"/>
    <property type="match status" value="1"/>
</dbReference>
<keyword evidence="4" id="KW-0720">Serine protease</keyword>
<dbReference type="InterPro" id="IPR043504">
    <property type="entry name" value="Peptidase_S1_PA_chymotrypsin"/>
</dbReference>
<dbReference type="GO" id="GO:0004252">
    <property type="term" value="F:serine-type endopeptidase activity"/>
    <property type="evidence" value="ECO:0007669"/>
    <property type="project" value="InterPro"/>
</dbReference>
<dbReference type="FunFam" id="2.40.10.10:FF:000025">
    <property type="entry name" value="serine proteases 1/2"/>
    <property type="match status" value="1"/>
</dbReference>
<protein>
    <submittedName>
        <fullName evidence="7">Chymotrypsin BI</fullName>
    </submittedName>
</protein>